<dbReference type="Proteomes" id="UP000218418">
    <property type="component" value="Chromosome"/>
</dbReference>
<dbReference type="AlphaFoldDB" id="A0A1Z4LKJ4"/>
<dbReference type="PANTHER" id="PTHR36727">
    <property type="entry name" value="NAD(P)H-QUINONE OXIDOREDUCTASE SUBUNIT L, CHLOROPLASTIC"/>
    <property type="match status" value="1"/>
</dbReference>
<evidence type="ECO:0000256" key="8">
    <source>
        <dbReference type="ARBA" id="ARBA00023027"/>
    </source>
</evidence>
<evidence type="ECO:0000313" key="14">
    <source>
        <dbReference type="EMBL" id="BAY81763.1"/>
    </source>
</evidence>
<keyword evidence="10 13" id="KW-0472">Membrane</keyword>
<keyword evidence="5 13" id="KW-0618">Plastoquinone</keyword>
<sequence>MLQNLLDYLQNLQPETAIVPLTYLALAVSYLLVIPVIVLTYMKFRWYSVSSFERAFMYFLVFLFFPGLLLLSPFVNLRPRRRQIEV</sequence>
<evidence type="ECO:0000256" key="13">
    <source>
        <dbReference type="HAMAP-Rule" id="MF_01355"/>
    </source>
</evidence>
<gene>
    <name evidence="14" type="primary">ictA</name>
    <name evidence="13" type="synonym">ndhL</name>
    <name evidence="14" type="ORF">NIES267_12400</name>
</gene>
<dbReference type="InterPro" id="IPR019654">
    <property type="entry name" value="NADH-quinone_OxRdatse_su_L"/>
</dbReference>
<keyword evidence="4 13" id="KW-0521">NADP</keyword>
<evidence type="ECO:0000256" key="5">
    <source>
        <dbReference type="ARBA" id="ARBA00022957"/>
    </source>
</evidence>
<keyword evidence="7 13" id="KW-1133">Transmembrane helix</keyword>
<name>A0A1Z4LKJ4_9CYAN</name>
<keyword evidence="3 13" id="KW-0874">Quinone</keyword>
<comment type="similarity">
    <text evidence="13">Belongs to the complex I NdhL subunit family.</text>
</comment>
<keyword evidence="8 13" id="KW-0520">NAD</keyword>
<evidence type="ECO:0000256" key="4">
    <source>
        <dbReference type="ARBA" id="ARBA00022857"/>
    </source>
</evidence>
<evidence type="ECO:0000256" key="10">
    <source>
        <dbReference type="ARBA" id="ARBA00023136"/>
    </source>
</evidence>
<evidence type="ECO:0000256" key="7">
    <source>
        <dbReference type="ARBA" id="ARBA00022989"/>
    </source>
</evidence>
<evidence type="ECO:0000256" key="3">
    <source>
        <dbReference type="ARBA" id="ARBA00022719"/>
    </source>
</evidence>
<dbReference type="EC" id="7.1.1.-" evidence="13"/>
<evidence type="ECO:0000256" key="2">
    <source>
        <dbReference type="ARBA" id="ARBA00022692"/>
    </source>
</evidence>
<comment type="function">
    <text evidence="13">NDH-1 shuttles electrons from an unknown electron donor, via FMN and iron-sulfur (Fe-S) centers, to quinones in the respiratory and/or the photosynthetic chain. The immediate electron acceptor for the enzyme in this species is believed to be plastoquinone. Couples the redox reaction to proton translocation, and thus conserves the redox energy in a proton gradient. Cyanobacterial NDH-1 also plays a role in inorganic carbon-concentration.</text>
</comment>
<keyword evidence="9 13" id="KW-0793">Thylakoid</keyword>
<dbReference type="Pfam" id="PF10716">
    <property type="entry name" value="NdhL"/>
    <property type="match status" value="1"/>
</dbReference>
<feature type="transmembrane region" description="Helical" evidence="13">
    <location>
        <begin position="56"/>
        <end position="77"/>
    </location>
</feature>
<keyword evidence="6 13" id="KW-1278">Translocase</keyword>
<dbReference type="EMBL" id="AP018227">
    <property type="protein sequence ID" value="BAY81763.1"/>
    <property type="molecule type" value="Genomic_DNA"/>
</dbReference>
<keyword evidence="2 13" id="KW-0812">Transmembrane</keyword>
<comment type="subcellular location">
    <subcellularLocation>
        <location evidence="13">Cellular thylakoid membrane</location>
        <topology evidence="13">Multi-pass membrane protein</topology>
    </subcellularLocation>
    <subcellularLocation>
        <location evidence="1">Membrane</location>
        <topology evidence="1">Multi-pass membrane protein</topology>
    </subcellularLocation>
</comment>
<dbReference type="GO" id="GO:0031676">
    <property type="term" value="C:plasma membrane-derived thylakoid membrane"/>
    <property type="evidence" value="ECO:0007669"/>
    <property type="project" value="UniProtKB-SubCell"/>
</dbReference>
<evidence type="ECO:0000256" key="12">
    <source>
        <dbReference type="ARBA" id="ARBA00048026"/>
    </source>
</evidence>
<evidence type="ECO:0000256" key="6">
    <source>
        <dbReference type="ARBA" id="ARBA00022967"/>
    </source>
</evidence>
<dbReference type="OrthoDB" id="517549at2"/>
<comment type="catalytic activity">
    <reaction evidence="11 13">
        <text>a plastoquinone + NADPH + (n+1) H(+)(in) = a plastoquinol + NADP(+) + n H(+)(out)</text>
        <dbReference type="Rhea" id="RHEA:42612"/>
        <dbReference type="Rhea" id="RHEA-COMP:9561"/>
        <dbReference type="Rhea" id="RHEA-COMP:9562"/>
        <dbReference type="ChEBI" id="CHEBI:15378"/>
        <dbReference type="ChEBI" id="CHEBI:17757"/>
        <dbReference type="ChEBI" id="CHEBI:57783"/>
        <dbReference type="ChEBI" id="CHEBI:58349"/>
        <dbReference type="ChEBI" id="CHEBI:62192"/>
    </reaction>
</comment>
<proteinExistence type="inferred from homology"/>
<dbReference type="GO" id="GO:0016655">
    <property type="term" value="F:oxidoreductase activity, acting on NAD(P)H, quinone or similar compound as acceptor"/>
    <property type="evidence" value="ECO:0007669"/>
    <property type="project" value="UniProtKB-UniRule"/>
</dbReference>
<dbReference type="GO" id="GO:0048038">
    <property type="term" value="F:quinone binding"/>
    <property type="evidence" value="ECO:0007669"/>
    <property type="project" value="UniProtKB-KW"/>
</dbReference>
<evidence type="ECO:0000256" key="11">
    <source>
        <dbReference type="ARBA" id="ARBA00047726"/>
    </source>
</evidence>
<evidence type="ECO:0000256" key="1">
    <source>
        <dbReference type="ARBA" id="ARBA00004141"/>
    </source>
</evidence>
<feature type="transmembrane region" description="Helical" evidence="13">
    <location>
        <begin position="21"/>
        <end position="44"/>
    </location>
</feature>
<evidence type="ECO:0000313" key="15">
    <source>
        <dbReference type="Proteomes" id="UP000218418"/>
    </source>
</evidence>
<dbReference type="HAMAP" id="MF_01355">
    <property type="entry name" value="NDH1_NDH1L"/>
    <property type="match status" value="1"/>
</dbReference>
<accession>A0A1Z4LKJ4</accession>
<protein>
    <recommendedName>
        <fullName evidence="13">NAD(P)H-quinone oxidoreductase subunit L</fullName>
        <ecNumber evidence="13">7.1.1.-</ecNumber>
    </recommendedName>
    <alternativeName>
        <fullName evidence="13">NAD(P)H dehydrogenase I subunit L</fullName>
        <shortName evidence="13">NDH-1 subunit L</shortName>
        <shortName evidence="13">NDH-L</shortName>
    </alternativeName>
</protein>
<dbReference type="PANTHER" id="PTHR36727:SF2">
    <property type="entry name" value="NAD(P)H-QUINONE OXIDOREDUCTASE SUBUNIT L, CHLOROPLASTIC"/>
    <property type="match status" value="1"/>
</dbReference>
<organism evidence="14 15">
    <name type="scientific">Calothrix parasitica NIES-267</name>
    <dbReference type="NCBI Taxonomy" id="1973488"/>
    <lineage>
        <taxon>Bacteria</taxon>
        <taxon>Bacillati</taxon>
        <taxon>Cyanobacteriota</taxon>
        <taxon>Cyanophyceae</taxon>
        <taxon>Nostocales</taxon>
        <taxon>Calotrichaceae</taxon>
        <taxon>Calothrix</taxon>
    </lineage>
</organism>
<keyword evidence="15" id="KW-1185">Reference proteome</keyword>
<comment type="catalytic activity">
    <reaction evidence="12 13">
        <text>a plastoquinone + NADH + (n+1) H(+)(in) = a plastoquinol + NAD(+) + n H(+)(out)</text>
        <dbReference type="Rhea" id="RHEA:42608"/>
        <dbReference type="Rhea" id="RHEA-COMP:9561"/>
        <dbReference type="Rhea" id="RHEA-COMP:9562"/>
        <dbReference type="ChEBI" id="CHEBI:15378"/>
        <dbReference type="ChEBI" id="CHEBI:17757"/>
        <dbReference type="ChEBI" id="CHEBI:57540"/>
        <dbReference type="ChEBI" id="CHEBI:57945"/>
        <dbReference type="ChEBI" id="CHEBI:62192"/>
    </reaction>
</comment>
<keyword evidence="13" id="KW-0813">Transport</keyword>
<comment type="subunit">
    <text evidence="13">NDH-1 can be composed of about 15 different subunits; different subcomplexes with different compositions have been identified which probably have different functions.</text>
</comment>
<evidence type="ECO:0000256" key="9">
    <source>
        <dbReference type="ARBA" id="ARBA00023078"/>
    </source>
</evidence>
<reference evidence="14 15" key="1">
    <citation type="submission" date="2017-06" db="EMBL/GenBank/DDBJ databases">
        <title>Genome sequencing of cyanobaciteial culture collection at National Institute for Environmental Studies (NIES).</title>
        <authorList>
            <person name="Hirose Y."/>
            <person name="Shimura Y."/>
            <person name="Fujisawa T."/>
            <person name="Nakamura Y."/>
            <person name="Kawachi M."/>
        </authorList>
    </citation>
    <scope>NUCLEOTIDE SEQUENCE [LARGE SCALE GENOMIC DNA]</scope>
    <source>
        <strain evidence="14 15">NIES-267</strain>
    </source>
</reference>